<dbReference type="SUPFAM" id="SSF48179">
    <property type="entry name" value="6-phosphogluconate dehydrogenase C-terminal domain-like"/>
    <property type="match status" value="1"/>
</dbReference>
<dbReference type="AlphaFoldDB" id="A0A846YDX5"/>
<dbReference type="InterPro" id="IPR008927">
    <property type="entry name" value="6-PGluconate_DH-like_C_sf"/>
</dbReference>
<dbReference type="GO" id="GO:0051287">
    <property type="term" value="F:NAD binding"/>
    <property type="evidence" value="ECO:0007669"/>
    <property type="project" value="InterPro"/>
</dbReference>
<gene>
    <name evidence="7" type="ORF">HGA15_17185</name>
</gene>
<dbReference type="GO" id="GO:0050661">
    <property type="term" value="F:NADP binding"/>
    <property type="evidence" value="ECO:0007669"/>
    <property type="project" value="InterPro"/>
</dbReference>
<dbReference type="InterPro" id="IPR029154">
    <property type="entry name" value="HIBADH-like_NADP-bd"/>
</dbReference>
<protein>
    <submittedName>
        <fullName evidence="7">NAD(P)-dependent oxidoreductase</fullName>
    </submittedName>
</protein>
<feature type="domain" description="3-hydroxyisobutyrate dehydrogenase-like NAD-binding" evidence="6">
    <location>
        <begin position="165"/>
        <end position="252"/>
    </location>
</feature>
<evidence type="ECO:0000256" key="3">
    <source>
        <dbReference type="ARBA" id="ARBA00023027"/>
    </source>
</evidence>
<dbReference type="Proteomes" id="UP000570678">
    <property type="component" value="Unassembled WGS sequence"/>
</dbReference>
<comment type="caution">
    <text evidence="7">The sequence shown here is derived from an EMBL/GenBank/DDBJ whole genome shotgun (WGS) entry which is preliminary data.</text>
</comment>
<dbReference type="InterPro" id="IPR036291">
    <property type="entry name" value="NAD(P)-bd_dom_sf"/>
</dbReference>
<feature type="domain" description="6-phosphogluconate dehydrogenase NADP-binding" evidence="5">
    <location>
        <begin position="5"/>
        <end position="162"/>
    </location>
</feature>
<evidence type="ECO:0000259" key="6">
    <source>
        <dbReference type="Pfam" id="PF14833"/>
    </source>
</evidence>
<evidence type="ECO:0000256" key="2">
    <source>
        <dbReference type="ARBA" id="ARBA00023002"/>
    </source>
</evidence>
<sequence length="269" mass="26771">MSQVVGFVGAGRMGEPMVYRLVAAGHRVQVYARRDSVRKRLREGGATVVDSADAAASSADIVIACLFSDAQLVEVLAGSDGVLAAAPREAVVVSHTTGTVSTVTDLVAGHPGGPALLDGPVSGSADDIAAGKLTVLLGGDADAVARARPVLESYAGTVIATGALGTALSVKLVNNALFAANAQMAAAALELGTRLGIGEQQLLDALAVSSGRSFAAGSIGRTGGLTTFEQVVAPFLRKDVAACRAATADLGIDIGRLGAVIDGGPLDLG</sequence>
<comment type="similarity">
    <text evidence="1">Belongs to the HIBADH-related family.</text>
</comment>
<dbReference type="InterPro" id="IPR013328">
    <property type="entry name" value="6PGD_dom2"/>
</dbReference>
<feature type="active site" evidence="4">
    <location>
        <position position="171"/>
    </location>
</feature>
<evidence type="ECO:0000313" key="7">
    <source>
        <dbReference type="EMBL" id="NKY57846.1"/>
    </source>
</evidence>
<dbReference type="Gene3D" id="3.40.50.720">
    <property type="entry name" value="NAD(P)-binding Rossmann-like Domain"/>
    <property type="match status" value="1"/>
</dbReference>
<accession>A0A846YDX5</accession>
<name>A0A846YDX5_9NOCA</name>
<evidence type="ECO:0000259" key="5">
    <source>
        <dbReference type="Pfam" id="PF03446"/>
    </source>
</evidence>
<evidence type="ECO:0000256" key="4">
    <source>
        <dbReference type="PIRSR" id="PIRSR000103-1"/>
    </source>
</evidence>
<dbReference type="Pfam" id="PF14833">
    <property type="entry name" value="NAD_binding_11"/>
    <property type="match status" value="1"/>
</dbReference>
<organism evidence="7 8">
    <name type="scientific">Nocardia flavorosea</name>
    <dbReference type="NCBI Taxonomy" id="53429"/>
    <lineage>
        <taxon>Bacteria</taxon>
        <taxon>Bacillati</taxon>
        <taxon>Actinomycetota</taxon>
        <taxon>Actinomycetes</taxon>
        <taxon>Mycobacteriales</taxon>
        <taxon>Nocardiaceae</taxon>
        <taxon>Nocardia</taxon>
    </lineage>
</organism>
<dbReference type="PIRSF" id="PIRSF000103">
    <property type="entry name" value="HIBADH"/>
    <property type="match status" value="1"/>
</dbReference>
<dbReference type="Pfam" id="PF03446">
    <property type="entry name" value="NAD_binding_2"/>
    <property type="match status" value="1"/>
</dbReference>
<dbReference type="GO" id="GO:0016616">
    <property type="term" value="F:oxidoreductase activity, acting on the CH-OH group of donors, NAD or NADP as acceptor"/>
    <property type="evidence" value="ECO:0007669"/>
    <property type="project" value="TreeGrafter"/>
</dbReference>
<dbReference type="InterPro" id="IPR006115">
    <property type="entry name" value="6PGDH_NADP-bd"/>
</dbReference>
<evidence type="ECO:0000313" key="8">
    <source>
        <dbReference type="Proteomes" id="UP000570678"/>
    </source>
</evidence>
<reference evidence="7 8" key="1">
    <citation type="submission" date="2020-04" db="EMBL/GenBank/DDBJ databases">
        <title>MicrobeNet Type strains.</title>
        <authorList>
            <person name="Nicholson A.C."/>
        </authorList>
    </citation>
    <scope>NUCLEOTIDE SEQUENCE [LARGE SCALE GENOMIC DNA]</scope>
    <source>
        <strain evidence="7 8">JCM 3332</strain>
    </source>
</reference>
<proteinExistence type="inferred from homology"/>
<dbReference type="SUPFAM" id="SSF51735">
    <property type="entry name" value="NAD(P)-binding Rossmann-fold domains"/>
    <property type="match status" value="1"/>
</dbReference>
<dbReference type="InterPro" id="IPR015815">
    <property type="entry name" value="HIBADH-related"/>
</dbReference>
<keyword evidence="2" id="KW-0560">Oxidoreductase</keyword>
<dbReference type="Gene3D" id="1.10.1040.10">
    <property type="entry name" value="N-(1-d-carboxylethyl)-l-norvaline Dehydrogenase, domain 2"/>
    <property type="match status" value="1"/>
</dbReference>
<keyword evidence="8" id="KW-1185">Reference proteome</keyword>
<dbReference type="PANTHER" id="PTHR22981:SF80">
    <property type="entry name" value="BLR4309 PROTEIN"/>
    <property type="match status" value="1"/>
</dbReference>
<dbReference type="EMBL" id="JAAXOT010000008">
    <property type="protein sequence ID" value="NKY57846.1"/>
    <property type="molecule type" value="Genomic_DNA"/>
</dbReference>
<keyword evidence="3" id="KW-0520">NAD</keyword>
<dbReference type="PANTHER" id="PTHR22981">
    <property type="entry name" value="3-HYDROXYISOBUTYRATE DEHYDROGENASE-RELATED"/>
    <property type="match status" value="1"/>
</dbReference>
<evidence type="ECO:0000256" key="1">
    <source>
        <dbReference type="ARBA" id="ARBA00009080"/>
    </source>
</evidence>